<dbReference type="InterPro" id="IPR001279">
    <property type="entry name" value="Metallo-B-lactamas"/>
</dbReference>
<keyword evidence="2" id="KW-0378">Hydrolase</keyword>
<feature type="domain" description="Metallo-beta-lactamase" evidence="1">
    <location>
        <begin position="42"/>
        <end position="204"/>
    </location>
</feature>
<dbReference type="EMBL" id="SGVY01000010">
    <property type="protein sequence ID" value="TFH82757.1"/>
    <property type="molecule type" value="Genomic_DNA"/>
</dbReference>
<gene>
    <name evidence="2" type="ORF">EXN75_05325</name>
</gene>
<evidence type="ECO:0000313" key="3">
    <source>
        <dbReference type="Proteomes" id="UP000297872"/>
    </source>
</evidence>
<keyword evidence="3" id="KW-1185">Reference proteome</keyword>
<dbReference type="Gene3D" id="3.60.15.10">
    <property type="entry name" value="Ribonuclease Z/Hydroxyacylglutathione hydrolase-like"/>
    <property type="match status" value="1"/>
</dbReference>
<proteinExistence type="predicted"/>
<name>A0A4Y8VQR6_9BACT</name>
<dbReference type="AlphaFoldDB" id="A0A4Y8VQR6"/>
<dbReference type="SUPFAM" id="SSF56281">
    <property type="entry name" value="Metallo-hydrolase/oxidoreductase"/>
    <property type="match status" value="1"/>
</dbReference>
<evidence type="ECO:0000259" key="1">
    <source>
        <dbReference type="Pfam" id="PF12706"/>
    </source>
</evidence>
<sequence length="243" mass="27470">MMLKVLGSSSKGNCYILENESEALILEAGIKFQDVKKALNWNIAKVKGCLVTHRHGDHSKYIKDLSGCFYTLALQDVFDYRGVTGNKLVPITPGSRYKCGNFKIIPFDAHHDVPCVGYLIDHPDMGTLMFLTDSYECDYRFSDLQHILIECNYSDKYLVEAINEGRTFARQRDRLLKSHLSLPGCLEFLNTSDLSKVKEIVLIHLSSENSNADEFVKAVEDDARKPTYVAYPGAEIDITRIYG</sequence>
<reference evidence="2 3" key="1">
    <citation type="submission" date="2019-02" db="EMBL/GenBank/DDBJ databases">
        <title>Draft Genome Sequence of the Prevotella sp. BCRC 81118, Isolated from Human Feces.</title>
        <authorList>
            <person name="Huang C.-H."/>
        </authorList>
    </citation>
    <scope>NUCLEOTIDE SEQUENCE [LARGE SCALE GENOMIC DNA]</scope>
    <source>
        <strain evidence="2 3">BCRC 81118</strain>
    </source>
</reference>
<organism evidence="2 3">
    <name type="scientific">Segatella hominis</name>
    <dbReference type="NCBI Taxonomy" id="2518605"/>
    <lineage>
        <taxon>Bacteria</taxon>
        <taxon>Pseudomonadati</taxon>
        <taxon>Bacteroidota</taxon>
        <taxon>Bacteroidia</taxon>
        <taxon>Bacteroidales</taxon>
        <taxon>Prevotellaceae</taxon>
        <taxon>Segatella</taxon>
    </lineage>
</organism>
<dbReference type="PANTHER" id="PTHR47619">
    <property type="entry name" value="METALLO-HYDROLASE YYCJ-RELATED"/>
    <property type="match status" value="1"/>
</dbReference>
<comment type="caution">
    <text evidence="2">The sequence shown here is derived from an EMBL/GenBank/DDBJ whole genome shotgun (WGS) entry which is preliminary data.</text>
</comment>
<dbReference type="InterPro" id="IPR036866">
    <property type="entry name" value="RibonucZ/Hydroxyglut_hydro"/>
</dbReference>
<dbReference type="InterPro" id="IPR052533">
    <property type="entry name" value="WalJ/YycJ-like"/>
</dbReference>
<evidence type="ECO:0000313" key="2">
    <source>
        <dbReference type="EMBL" id="TFH82757.1"/>
    </source>
</evidence>
<dbReference type="Proteomes" id="UP000297872">
    <property type="component" value="Unassembled WGS sequence"/>
</dbReference>
<dbReference type="GO" id="GO:0016787">
    <property type="term" value="F:hydrolase activity"/>
    <property type="evidence" value="ECO:0007669"/>
    <property type="project" value="UniProtKB-KW"/>
</dbReference>
<dbReference type="OrthoDB" id="9781189at2"/>
<dbReference type="Pfam" id="PF12706">
    <property type="entry name" value="Lactamase_B_2"/>
    <property type="match status" value="1"/>
</dbReference>
<protein>
    <submittedName>
        <fullName evidence="2">MBL fold metallo-hydrolase</fullName>
    </submittedName>
</protein>
<accession>A0A4Y8VQR6</accession>
<dbReference type="PANTHER" id="PTHR47619:SF1">
    <property type="entry name" value="EXODEOXYRIBONUCLEASE WALJ"/>
    <property type="match status" value="1"/>
</dbReference>